<proteinExistence type="predicted"/>
<gene>
    <name evidence="1" type="ORF">OT_ostta12g01485</name>
</gene>
<dbReference type="SUPFAM" id="SSF53335">
    <property type="entry name" value="S-adenosyl-L-methionine-dependent methyltransferases"/>
    <property type="match status" value="1"/>
</dbReference>
<dbReference type="AlphaFoldDB" id="A0A090M6N9"/>
<evidence type="ECO:0000313" key="2">
    <source>
        <dbReference type="Proteomes" id="UP000009170"/>
    </source>
</evidence>
<dbReference type="OrthoDB" id="568235at2759"/>
<keyword evidence="2" id="KW-1185">Reference proteome</keyword>
<dbReference type="EMBL" id="CAID01000012">
    <property type="protein sequence ID" value="CEF99861.1"/>
    <property type="molecule type" value="Genomic_DNA"/>
</dbReference>
<dbReference type="RefSeq" id="XP_003082299.2">
    <property type="nucleotide sequence ID" value="XM_003082251.2"/>
</dbReference>
<evidence type="ECO:0000313" key="1">
    <source>
        <dbReference type="EMBL" id="CEF99861.1"/>
    </source>
</evidence>
<organism evidence="1 2">
    <name type="scientific">Ostreococcus tauri</name>
    <name type="common">Marine green alga</name>
    <dbReference type="NCBI Taxonomy" id="70448"/>
    <lineage>
        <taxon>Eukaryota</taxon>
        <taxon>Viridiplantae</taxon>
        <taxon>Chlorophyta</taxon>
        <taxon>Mamiellophyceae</taxon>
        <taxon>Mamiellales</taxon>
        <taxon>Bathycoccaceae</taxon>
        <taxon>Ostreococcus</taxon>
    </lineage>
</organism>
<comment type="caution">
    <text evidence="1">The sequence shown here is derived from an EMBL/GenBank/DDBJ whole genome shotgun (WGS) entry which is preliminary data.</text>
</comment>
<dbReference type="KEGG" id="ota:OT_ostta12g01485"/>
<reference evidence="1 2" key="2">
    <citation type="journal article" date="2014" name="BMC Genomics">
        <title>An improved genome of the model marine alga Ostreococcus tauri unfolds by assessing Illumina de novo assemblies.</title>
        <authorList>
            <person name="Blanc-Mathieu R."/>
            <person name="Verhelst B."/>
            <person name="Derelle E."/>
            <person name="Rombauts S."/>
            <person name="Bouget F.Y."/>
            <person name="Carre I."/>
            <person name="Chateau A."/>
            <person name="Eyre-Walker A."/>
            <person name="Grimsley N."/>
            <person name="Moreau H."/>
            <person name="Piegu B."/>
            <person name="Rivals E."/>
            <person name="Schackwitz W."/>
            <person name="Van de Peer Y."/>
            <person name="Piganeau G."/>
        </authorList>
    </citation>
    <scope>NUCLEOTIDE SEQUENCE [LARGE SCALE GENOMIC DNA]</scope>
    <source>
        <strain evidence="2">OTTH 0595 / CCAP 157/2 / RCC745</strain>
    </source>
</reference>
<dbReference type="GeneID" id="9836163"/>
<dbReference type="Gene3D" id="3.40.50.150">
    <property type="entry name" value="Vaccinia Virus protein VP39"/>
    <property type="match status" value="1"/>
</dbReference>
<name>A0A090M6N9_OSTTA</name>
<reference evidence="2" key="1">
    <citation type="journal article" date="2006" name="Proc. Natl. Acad. Sci. U.S.A.">
        <title>Genome analysis of the smallest free-living eukaryote Ostreococcus tauri unveils many unique features.</title>
        <authorList>
            <person name="Derelle E."/>
            <person name="Ferraz C."/>
            <person name="Rombauts S."/>
            <person name="Rouze P."/>
            <person name="Worden A.Z."/>
            <person name="Robbens S."/>
            <person name="Partensky F."/>
            <person name="Degroeve S."/>
            <person name="Echeynie S."/>
            <person name="Cooke R."/>
            <person name="Saeys Y."/>
            <person name="Wuyts J."/>
            <person name="Jabbari K."/>
            <person name="Bowler C."/>
            <person name="Panaud O."/>
            <person name="Piegu B."/>
            <person name="Ball S.G."/>
            <person name="Ral J.-P."/>
            <person name="Bouget F.-Y."/>
            <person name="Piganeau G."/>
            <person name="De Baets B."/>
            <person name="Picard A."/>
            <person name="Delseny M."/>
            <person name="Demaille J."/>
            <person name="Van de Peer Y."/>
            <person name="Moreau H."/>
        </authorList>
    </citation>
    <scope>NUCLEOTIDE SEQUENCE [LARGE SCALE GENOMIC DNA]</scope>
    <source>
        <strain evidence="2">OTTH 0595 / CCAP 157/2 / RCC745</strain>
    </source>
</reference>
<protein>
    <submittedName>
        <fullName evidence="1">Uncharacterized protein</fullName>
    </submittedName>
</protein>
<dbReference type="InParanoid" id="A0A090M6N9"/>
<accession>A0A090M6N9</accession>
<dbReference type="InterPro" id="IPR029063">
    <property type="entry name" value="SAM-dependent_MTases_sf"/>
</dbReference>
<dbReference type="Proteomes" id="UP000009170">
    <property type="component" value="Unassembled WGS sequence"/>
</dbReference>
<sequence length="368" mass="41019">METTNESETVTAVSTLLEAATRVRRAMTTRSKSDEIRRLGTSMMGALTSERSSVKVRLIKGKAKACAEALERWGETRARREAEIERAVESLDEKGMVVLEKKIMDDLLEFERYLEDEEVLEALPRAVADITELTSEPERATIETMHRALGDADEASARGLDGLCSELSAIEVDPAWRGRLMAEVQRSAAENGWSAGNFAYGSTSFSTWSELFARCDALRARARTLNDEDFVVFGSSAGWLVFYAAATLRARAYRGFEILQTLHDTALRALANFEHHTSSKIDFVRADMLSASLQSVGLIVLTSLCWDEAVYEACARKLARELPLGALVIDYRDALGRHDAFTRLTDDPIRLPVSWNPRQAFYVFAKTT</sequence>